<dbReference type="Gene3D" id="2.60.120.200">
    <property type="match status" value="1"/>
</dbReference>
<evidence type="ECO:0000259" key="3">
    <source>
        <dbReference type="SMART" id="SM00560"/>
    </source>
</evidence>
<name>A0A382KH06_9ZZZZ</name>
<dbReference type="SUPFAM" id="SSF49899">
    <property type="entry name" value="Concanavalin A-like lectins/glucanases"/>
    <property type="match status" value="1"/>
</dbReference>
<dbReference type="AlphaFoldDB" id="A0A382KH06"/>
<dbReference type="EMBL" id="UINC01080090">
    <property type="protein sequence ID" value="SVC22713.1"/>
    <property type="molecule type" value="Genomic_DNA"/>
</dbReference>
<dbReference type="InterPro" id="IPR006558">
    <property type="entry name" value="LamG-like"/>
</dbReference>
<evidence type="ECO:0000256" key="2">
    <source>
        <dbReference type="ARBA" id="ARBA00023157"/>
    </source>
</evidence>
<proteinExistence type="predicted"/>
<evidence type="ECO:0000256" key="1">
    <source>
        <dbReference type="ARBA" id="ARBA00022729"/>
    </source>
</evidence>
<sequence>MRQISIHNRTILYFIIGIFLSGTAKSQQDNSFNFQTDGANSDFVTVSSNALIQPTTGMTLEAWVKPTEDPATYNMNGIVSYLTLDGPTVEAGFAFIYNSGEWRFIVMTGDNDVMPNIDSWPGIDIPFNGSTWTHIAGTYDGTTVKIFKNGEEGGSFNAPNNGGNIVWNDINHDFYIAKYQENYFNGSIDEVRLWEIVRTETQIQDAMNDSITDDPVGLLGYWNFNDNQSNTIVDHTFNGVPGTLTNNGNGTWDTDVFQCWDYELTDADFPFDHLSNLGEETLTIQDDWDMNFFPYPGDGGH</sequence>
<dbReference type="Pfam" id="PF13385">
    <property type="entry name" value="Laminin_G_3"/>
    <property type="match status" value="1"/>
</dbReference>
<gene>
    <name evidence="4" type="ORF">METZ01_LOCUS275567</name>
</gene>
<accession>A0A382KH06</accession>
<evidence type="ECO:0000313" key="4">
    <source>
        <dbReference type="EMBL" id="SVC22713.1"/>
    </source>
</evidence>
<organism evidence="4">
    <name type="scientific">marine metagenome</name>
    <dbReference type="NCBI Taxonomy" id="408172"/>
    <lineage>
        <taxon>unclassified sequences</taxon>
        <taxon>metagenomes</taxon>
        <taxon>ecological metagenomes</taxon>
    </lineage>
</organism>
<protein>
    <recommendedName>
        <fullName evidence="3">LamG-like jellyroll fold domain-containing protein</fullName>
    </recommendedName>
</protein>
<dbReference type="InterPro" id="IPR013320">
    <property type="entry name" value="ConA-like_dom_sf"/>
</dbReference>
<feature type="domain" description="LamG-like jellyroll fold" evidence="3">
    <location>
        <begin position="56"/>
        <end position="201"/>
    </location>
</feature>
<keyword evidence="1" id="KW-0732">Signal</keyword>
<dbReference type="SMART" id="SM00560">
    <property type="entry name" value="LamGL"/>
    <property type="match status" value="1"/>
</dbReference>
<reference evidence="4" key="1">
    <citation type="submission" date="2018-05" db="EMBL/GenBank/DDBJ databases">
        <authorList>
            <person name="Lanie J.A."/>
            <person name="Ng W.-L."/>
            <person name="Kazmierczak K.M."/>
            <person name="Andrzejewski T.M."/>
            <person name="Davidsen T.M."/>
            <person name="Wayne K.J."/>
            <person name="Tettelin H."/>
            <person name="Glass J.I."/>
            <person name="Rusch D."/>
            <person name="Podicherti R."/>
            <person name="Tsui H.-C.T."/>
            <person name="Winkler M.E."/>
        </authorList>
    </citation>
    <scope>NUCLEOTIDE SEQUENCE</scope>
</reference>
<feature type="non-terminal residue" evidence="4">
    <location>
        <position position="301"/>
    </location>
</feature>
<keyword evidence="2" id="KW-1015">Disulfide bond</keyword>